<feature type="region of interest" description="Disordered" evidence="1">
    <location>
        <begin position="1"/>
        <end position="29"/>
    </location>
</feature>
<evidence type="ECO:0000256" key="1">
    <source>
        <dbReference type="SAM" id="MobiDB-lite"/>
    </source>
</evidence>
<protein>
    <submittedName>
        <fullName evidence="2">Uncharacterized protein</fullName>
    </submittedName>
</protein>
<dbReference type="OrthoDB" id="19729at2759"/>
<evidence type="ECO:0000313" key="3">
    <source>
        <dbReference type="Proteomes" id="UP000011976"/>
    </source>
</evidence>
<gene>
    <name evidence="2" type="ORF">PANT_3d00058</name>
</gene>
<dbReference type="InterPro" id="IPR008606">
    <property type="entry name" value="EIF4EBP"/>
</dbReference>
<dbReference type="Proteomes" id="UP000011976">
    <property type="component" value="Unassembled WGS sequence"/>
</dbReference>
<dbReference type="AlphaFoldDB" id="M9MC74"/>
<evidence type="ECO:0000313" key="2">
    <source>
        <dbReference type="EMBL" id="GAC71477.1"/>
    </source>
</evidence>
<dbReference type="STRING" id="1151754.M9MC74"/>
<proteinExistence type="predicted"/>
<feature type="compositionally biased region" description="Acidic residues" evidence="1">
    <location>
        <begin position="85"/>
        <end position="95"/>
    </location>
</feature>
<organism evidence="2 3">
    <name type="scientific">Pseudozyma antarctica (strain T-34)</name>
    <name type="common">Yeast</name>
    <name type="synonym">Candida antarctica</name>
    <dbReference type="NCBI Taxonomy" id="1151754"/>
    <lineage>
        <taxon>Eukaryota</taxon>
        <taxon>Fungi</taxon>
        <taxon>Dikarya</taxon>
        <taxon>Basidiomycota</taxon>
        <taxon>Ustilaginomycotina</taxon>
        <taxon>Ustilaginomycetes</taxon>
        <taxon>Ustilaginales</taxon>
        <taxon>Ustilaginaceae</taxon>
        <taxon>Moesziomyces</taxon>
    </lineage>
</organism>
<accession>M9MC74</accession>
<name>M9MC74_PSEA3</name>
<dbReference type="EMBL" id="DF196769">
    <property type="protein sequence ID" value="GAC71477.1"/>
    <property type="molecule type" value="Genomic_DNA"/>
</dbReference>
<dbReference type="GO" id="GO:0008190">
    <property type="term" value="F:eukaryotic initiation factor 4E binding"/>
    <property type="evidence" value="ECO:0007669"/>
    <property type="project" value="InterPro"/>
</dbReference>
<reference evidence="3" key="1">
    <citation type="journal article" date="2013" name="Genome Announc.">
        <title>Genome sequence of the basidiomycetous yeast Pseudozyma antarctica T-34, a producer of the glycolipid biosurfactants mannosylerythritol lipids.</title>
        <authorList>
            <person name="Morita T."/>
            <person name="Koike H."/>
            <person name="Koyama Y."/>
            <person name="Hagiwara H."/>
            <person name="Ito E."/>
            <person name="Fukuoka T."/>
            <person name="Imura T."/>
            <person name="Machida M."/>
            <person name="Kitamoto D."/>
        </authorList>
    </citation>
    <scope>NUCLEOTIDE SEQUENCE [LARGE SCALE GENOMIC DNA]</scope>
    <source>
        <strain evidence="3">T-34</strain>
    </source>
</reference>
<dbReference type="Pfam" id="PF05456">
    <property type="entry name" value="eIF_4EBP"/>
    <property type="match status" value="1"/>
</dbReference>
<sequence>MSSSIAIRSQPAPNTVASVYGTTPGGTPRISYSREELLSLAASPLSRSPPAVQLPAAIQRHTPVQPHPHPSLKEQDPDSSLESNTTEELDFQLEL</sequence>
<feature type="region of interest" description="Disordered" evidence="1">
    <location>
        <begin position="46"/>
        <end position="95"/>
    </location>
</feature>
<dbReference type="GO" id="GO:0045947">
    <property type="term" value="P:negative regulation of translational initiation"/>
    <property type="evidence" value="ECO:0007669"/>
    <property type="project" value="InterPro"/>
</dbReference>
<feature type="compositionally biased region" description="Polar residues" evidence="1">
    <location>
        <begin position="1"/>
        <end position="21"/>
    </location>
</feature>